<sequence>MTTAKVKDMRLFPDASHKAETHVEITANSSATGEPSADAATIVTIARQGSHSISSDFDNNDQFSVAVTPTLVESSTRETTSTTIVTVTTSVKHIDYLGKNPSTNINVEDELSYQKAESCGLASVLNASSSESKASSEDTSDDERSFPGSGLFWCIHCERLV</sequence>
<proteinExistence type="predicted"/>
<comment type="caution">
    <text evidence="2">The sequence shown here is derived from an EMBL/GenBank/DDBJ whole genome shotgun (WGS) entry which is preliminary data.</text>
</comment>
<organism evidence="2 3">
    <name type="scientific">Penicillium antarcticum</name>
    <dbReference type="NCBI Taxonomy" id="416450"/>
    <lineage>
        <taxon>Eukaryota</taxon>
        <taxon>Fungi</taxon>
        <taxon>Dikarya</taxon>
        <taxon>Ascomycota</taxon>
        <taxon>Pezizomycotina</taxon>
        <taxon>Eurotiomycetes</taxon>
        <taxon>Eurotiomycetidae</taxon>
        <taxon>Eurotiales</taxon>
        <taxon>Aspergillaceae</taxon>
        <taxon>Penicillium</taxon>
    </lineage>
</organism>
<accession>A0A1V6QNV4</accession>
<dbReference type="STRING" id="416450.A0A1V6QNV4"/>
<evidence type="ECO:0000313" key="2">
    <source>
        <dbReference type="EMBL" id="OQD90875.1"/>
    </source>
</evidence>
<feature type="region of interest" description="Disordered" evidence="1">
    <location>
        <begin position="129"/>
        <end position="149"/>
    </location>
</feature>
<dbReference type="Proteomes" id="UP000191672">
    <property type="component" value="Unassembled WGS sequence"/>
</dbReference>
<evidence type="ECO:0000256" key="1">
    <source>
        <dbReference type="SAM" id="MobiDB-lite"/>
    </source>
</evidence>
<reference evidence="3" key="1">
    <citation type="journal article" date="2017" name="Nat. Microbiol.">
        <title>Global analysis of biosynthetic gene clusters reveals vast potential of secondary metabolite production in Penicillium species.</title>
        <authorList>
            <person name="Nielsen J.C."/>
            <person name="Grijseels S."/>
            <person name="Prigent S."/>
            <person name="Ji B."/>
            <person name="Dainat J."/>
            <person name="Nielsen K.F."/>
            <person name="Frisvad J.C."/>
            <person name="Workman M."/>
            <person name="Nielsen J."/>
        </authorList>
    </citation>
    <scope>NUCLEOTIDE SEQUENCE [LARGE SCALE GENOMIC DNA]</scope>
    <source>
        <strain evidence="3">IBT 31811</strain>
    </source>
</reference>
<keyword evidence="3" id="KW-1185">Reference proteome</keyword>
<evidence type="ECO:0000313" key="3">
    <source>
        <dbReference type="Proteomes" id="UP000191672"/>
    </source>
</evidence>
<gene>
    <name evidence="2" type="ORF">PENANT_c001G05715</name>
</gene>
<dbReference type="AlphaFoldDB" id="A0A1V6QNV4"/>
<name>A0A1V6QNV4_9EURO</name>
<dbReference type="EMBL" id="MDYN01000001">
    <property type="protein sequence ID" value="OQD90875.1"/>
    <property type="molecule type" value="Genomic_DNA"/>
</dbReference>
<protein>
    <submittedName>
        <fullName evidence="2">Uncharacterized protein</fullName>
    </submittedName>
</protein>